<keyword evidence="4" id="KW-0804">Transcription</keyword>
<evidence type="ECO:0000259" key="6">
    <source>
        <dbReference type="PROSITE" id="PS50048"/>
    </source>
</evidence>
<reference evidence="7 8" key="1">
    <citation type="submission" date="2020-01" db="EMBL/GenBank/DDBJ databases">
        <title>Identification and distribution of gene clusters putatively required for synthesis of sphingolipid metabolism inhibitors in phylogenetically diverse species of the filamentous fungus Fusarium.</title>
        <authorList>
            <person name="Kim H.-S."/>
            <person name="Busman M."/>
            <person name="Brown D.W."/>
            <person name="Divon H."/>
            <person name="Uhlig S."/>
            <person name="Proctor R.H."/>
        </authorList>
    </citation>
    <scope>NUCLEOTIDE SEQUENCE [LARGE SCALE GENOMIC DNA]</scope>
    <source>
        <strain evidence="7 8">NRRL 20459</strain>
    </source>
</reference>
<keyword evidence="5" id="KW-0539">Nucleus</keyword>
<keyword evidence="3" id="KW-0805">Transcription regulation</keyword>
<evidence type="ECO:0000256" key="4">
    <source>
        <dbReference type="ARBA" id="ARBA00023163"/>
    </source>
</evidence>
<evidence type="ECO:0000313" key="8">
    <source>
        <dbReference type="Proteomes" id="UP000554235"/>
    </source>
</evidence>
<dbReference type="InterPro" id="IPR001138">
    <property type="entry name" value="Zn2Cys6_DnaBD"/>
</dbReference>
<evidence type="ECO:0000256" key="2">
    <source>
        <dbReference type="ARBA" id="ARBA00022833"/>
    </source>
</evidence>
<evidence type="ECO:0000256" key="1">
    <source>
        <dbReference type="ARBA" id="ARBA00022723"/>
    </source>
</evidence>
<dbReference type="Pfam" id="PF00172">
    <property type="entry name" value="Zn_clus"/>
    <property type="match status" value="1"/>
</dbReference>
<comment type="caution">
    <text evidence="7">The sequence shown here is derived from an EMBL/GenBank/DDBJ whole genome shotgun (WGS) entry which is preliminary data.</text>
</comment>
<evidence type="ECO:0000313" key="7">
    <source>
        <dbReference type="EMBL" id="KAF4471035.1"/>
    </source>
</evidence>
<dbReference type="SUPFAM" id="SSF57701">
    <property type="entry name" value="Zn2/Cys6 DNA-binding domain"/>
    <property type="match status" value="1"/>
</dbReference>
<protein>
    <submittedName>
        <fullName evidence="7">C6 finger domain-containing</fullName>
    </submittedName>
</protein>
<evidence type="ECO:0000256" key="3">
    <source>
        <dbReference type="ARBA" id="ARBA00023015"/>
    </source>
</evidence>
<evidence type="ECO:0000256" key="5">
    <source>
        <dbReference type="ARBA" id="ARBA00023242"/>
    </source>
</evidence>
<keyword evidence="8" id="KW-1185">Reference proteome</keyword>
<dbReference type="PROSITE" id="PS00463">
    <property type="entry name" value="ZN2_CY6_FUNGAL_1"/>
    <property type="match status" value="1"/>
</dbReference>
<organism evidence="7 8">
    <name type="scientific">Fusarium albosuccineum</name>
    <dbReference type="NCBI Taxonomy" id="1237068"/>
    <lineage>
        <taxon>Eukaryota</taxon>
        <taxon>Fungi</taxon>
        <taxon>Dikarya</taxon>
        <taxon>Ascomycota</taxon>
        <taxon>Pezizomycotina</taxon>
        <taxon>Sordariomycetes</taxon>
        <taxon>Hypocreomycetidae</taxon>
        <taxon>Hypocreales</taxon>
        <taxon>Nectriaceae</taxon>
        <taxon>Fusarium</taxon>
        <taxon>Fusarium decemcellulare species complex</taxon>
    </lineage>
</organism>
<dbReference type="Gene3D" id="4.10.240.10">
    <property type="entry name" value="Zn(2)-C6 fungal-type DNA-binding domain"/>
    <property type="match status" value="1"/>
</dbReference>
<sequence>MSLTARERRNPPPRRKSCAACTKAKRRCDFAVPACLRCSQRRIACQYPLRTPRGQAAAQPDSPETIMPSLLTNDSASSTPSPVVGVEEPTADDFNTIIAAIDTSFDDLEGFDVPMDDTALELIQQPMALAPPSTKDFGLIPESIANRLQWSTDEIQKAPSNMVLENQTPWCHSQLYKNEMPRSMQGMALNFSHCLVPSTKAGPDAHAACALYLAKNRVNSPIIFRSIESRVNDLLSAPPPITPLDCVAHTQALILYQIIRLFDGDVSARASAERMIPAIEASAMSLFSHAQFDLDGASSSLPLFPIAPTKTFWMDWILQESIRRTLLFSFYFVQIYRIMANYKGLHCDGRLGLCHSWTLSAHLWHASTPLEFAEAWKNKKHFVITNAVFGEVLQDAMAEDIDRFGRILISSLMGAEEAEGWFASRGGTL</sequence>
<feature type="domain" description="Zn(2)-C6 fungal-type" evidence="6">
    <location>
        <begin position="17"/>
        <end position="47"/>
    </location>
</feature>
<dbReference type="EMBL" id="JAADYS010000258">
    <property type="protein sequence ID" value="KAF4471035.1"/>
    <property type="molecule type" value="Genomic_DNA"/>
</dbReference>
<dbReference type="AlphaFoldDB" id="A0A8H4LM36"/>
<proteinExistence type="predicted"/>
<dbReference type="Proteomes" id="UP000554235">
    <property type="component" value="Unassembled WGS sequence"/>
</dbReference>
<name>A0A8H4LM36_9HYPO</name>
<dbReference type="GO" id="GO:0008270">
    <property type="term" value="F:zinc ion binding"/>
    <property type="evidence" value="ECO:0007669"/>
    <property type="project" value="InterPro"/>
</dbReference>
<dbReference type="CDD" id="cd00067">
    <property type="entry name" value="GAL4"/>
    <property type="match status" value="1"/>
</dbReference>
<dbReference type="PANTHER" id="PTHR47660">
    <property type="entry name" value="TRANSCRIPTION FACTOR WITH C2H2 AND ZN(2)-CYS(6) DNA BINDING DOMAIN (EUROFUNG)-RELATED-RELATED"/>
    <property type="match status" value="1"/>
</dbReference>
<gene>
    <name evidence="7" type="ORF">FALBO_2053</name>
</gene>
<dbReference type="PROSITE" id="PS50048">
    <property type="entry name" value="ZN2_CY6_FUNGAL_2"/>
    <property type="match status" value="1"/>
</dbReference>
<dbReference type="InterPro" id="IPR036864">
    <property type="entry name" value="Zn2-C6_fun-type_DNA-bd_sf"/>
</dbReference>
<dbReference type="SMART" id="SM00066">
    <property type="entry name" value="GAL4"/>
    <property type="match status" value="1"/>
</dbReference>
<keyword evidence="2" id="KW-0862">Zinc</keyword>
<dbReference type="GO" id="GO:0000981">
    <property type="term" value="F:DNA-binding transcription factor activity, RNA polymerase II-specific"/>
    <property type="evidence" value="ECO:0007669"/>
    <property type="project" value="InterPro"/>
</dbReference>
<dbReference type="OrthoDB" id="4216928at2759"/>
<keyword evidence="1" id="KW-0479">Metal-binding</keyword>
<accession>A0A8H4LM36</accession>